<dbReference type="EMBL" id="CM056742">
    <property type="protein sequence ID" value="KAJ8679221.1"/>
    <property type="molecule type" value="Genomic_DNA"/>
</dbReference>
<organism evidence="1 2">
    <name type="scientific">Eretmocerus hayati</name>
    <dbReference type="NCBI Taxonomy" id="131215"/>
    <lineage>
        <taxon>Eukaryota</taxon>
        <taxon>Metazoa</taxon>
        <taxon>Ecdysozoa</taxon>
        <taxon>Arthropoda</taxon>
        <taxon>Hexapoda</taxon>
        <taxon>Insecta</taxon>
        <taxon>Pterygota</taxon>
        <taxon>Neoptera</taxon>
        <taxon>Endopterygota</taxon>
        <taxon>Hymenoptera</taxon>
        <taxon>Apocrita</taxon>
        <taxon>Proctotrupomorpha</taxon>
        <taxon>Chalcidoidea</taxon>
        <taxon>Aphelinidae</taxon>
        <taxon>Aphelininae</taxon>
        <taxon>Eretmocerus</taxon>
    </lineage>
</organism>
<proteinExistence type="predicted"/>
<keyword evidence="2" id="KW-1185">Reference proteome</keyword>
<sequence>MARGSSYRVNKEQYKHLIALMEKYRLVARSRIGDLGARGNKFAQRKWNGFAKELNKLGPCKKSGAAWKKYWTQCRLNARTKKAKFLKSYGKTGNTKPLEELDPDVERICDIFGAPGLGFAIIPECGFKPRKPKPTRDQMELMCYFFKEDPDFAIELTDEDMWDDLLDQLHSRVGPKFTQDEWKEFWLADVRNLTRELERCGVDGLDDYYTLVHEVRATCQEYINQLNEHNGLDDENDDWNNEGEMEDDSADGSDSDADKGEAKIVCRGKENPVNKTQEEAQPKWDSEINDKGREMNKDSQKKEKLMKLKEARRRERMHPYKKNLEDSSDNTPQQILVREQQNEASNPGNDLVGAFRIQLRTSAVKLKGAVKNEIDKSRIELERLIDEKVRLEIRHSFNKIKLQIDKRGVDTMKKIESMESDLKNAIEETKANLAKAAQQVFSQIAEAAAKKSLALISLDIDELDKTADE</sequence>
<gene>
    <name evidence="1" type="ORF">QAD02_015008</name>
</gene>
<reference evidence="1" key="1">
    <citation type="submission" date="2023-04" db="EMBL/GenBank/DDBJ databases">
        <title>A chromosome-level genome assembly of the parasitoid wasp Eretmocerus hayati.</title>
        <authorList>
            <person name="Zhong Y."/>
            <person name="Liu S."/>
            <person name="Liu Y."/>
        </authorList>
    </citation>
    <scope>NUCLEOTIDE SEQUENCE</scope>
    <source>
        <strain evidence="1">ZJU_SS_LIU_2023</strain>
    </source>
</reference>
<evidence type="ECO:0000313" key="2">
    <source>
        <dbReference type="Proteomes" id="UP001239111"/>
    </source>
</evidence>
<accession>A0ACC2P715</accession>
<evidence type="ECO:0000313" key="1">
    <source>
        <dbReference type="EMBL" id="KAJ8679221.1"/>
    </source>
</evidence>
<protein>
    <submittedName>
        <fullName evidence="1">Uncharacterized protein</fullName>
    </submittedName>
</protein>
<dbReference type="Proteomes" id="UP001239111">
    <property type="component" value="Chromosome 2"/>
</dbReference>
<comment type="caution">
    <text evidence="1">The sequence shown here is derived from an EMBL/GenBank/DDBJ whole genome shotgun (WGS) entry which is preliminary data.</text>
</comment>
<name>A0ACC2P715_9HYME</name>